<feature type="signal peptide" evidence="1">
    <location>
        <begin position="1"/>
        <end position="25"/>
    </location>
</feature>
<dbReference type="Proteomes" id="UP000482155">
    <property type="component" value="Unassembled WGS sequence"/>
</dbReference>
<gene>
    <name evidence="2" type="ORF">G3574_20100</name>
</gene>
<evidence type="ECO:0008006" key="4">
    <source>
        <dbReference type="Google" id="ProtNLM"/>
    </source>
</evidence>
<proteinExistence type="predicted"/>
<dbReference type="InterPro" id="IPR009649">
    <property type="entry name" value="TraU"/>
</dbReference>
<dbReference type="RefSeq" id="WP_163967209.1">
    <property type="nucleotide sequence ID" value="NZ_JAAIVB010000069.1"/>
</dbReference>
<reference evidence="2 3" key="1">
    <citation type="submission" date="2020-02" db="EMBL/GenBank/DDBJ databases">
        <authorList>
            <person name="Kim M.K."/>
        </authorList>
    </citation>
    <scope>NUCLEOTIDE SEQUENCE [LARGE SCALE GENOMIC DNA]</scope>
    <source>
        <strain evidence="2 3">17J57-3</strain>
    </source>
</reference>
<sequence length="395" mass="41806">MKHLLRLFLAAFVVCAALTSPSAQAQAPTPTPVLGCSSANPAGLFTDFCYDSMFPIRLMGMYDVPYVTDVPPPPAAASYSFPPGGCFCWECFLGVCVPVPGFLRGAWIPIQVIEATRAPGCVVMLEGLSFGEAVAPLSRFGGESAKNTGGEPGGGFRHFMMYDFPLGPVFAAMLGMAQCAALGPSYESLMSSLLLPFWTRADLSNLLFPEAFAFATPLSALTGAASCAAATTGFGTGLDDFLFWSMGCWGRTYPLTGSYGTQNVVTGSSLIAARAMFTMGAISRLTGGMFSKYGITTMGNSVAQGGCSPHYTPYVQKSEFKMAQLFPVPESGVGVATVTAPSGGMIESSPIGMLLSRCAHRVGESDAKWGPHRKQQITGEDQAYLIWRWVDCCLL</sequence>
<accession>A0A6B3SWM9</accession>
<evidence type="ECO:0000313" key="2">
    <source>
        <dbReference type="EMBL" id="NEX63386.1"/>
    </source>
</evidence>
<name>A0A6B3SWM9_9BURK</name>
<evidence type="ECO:0000256" key="1">
    <source>
        <dbReference type="SAM" id="SignalP"/>
    </source>
</evidence>
<feature type="chain" id="PRO_5025578580" description="Conjugal transfer protein TraU" evidence="1">
    <location>
        <begin position="26"/>
        <end position="395"/>
    </location>
</feature>
<organism evidence="2 3">
    <name type="scientific">Noviherbaspirillum galbum</name>
    <dbReference type="NCBI Taxonomy" id="2709383"/>
    <lineage>
        <taxon>Bacteria</taxon>
        <taxon>Pseudomonadati</taxon>
        <taxon>Pseudomonadota</taxon>
        <taxon>Betaproteobacteria</taxon>
        <taxon>Burkholderiales</taxon>
        <taxon>Oxalobacteraceae</taxon>
        <taxon>Noviherbaspirillum</taxon>
    </lineage>
</organism>
<keyword evidence="1" id="KW-0732">Signal</keyword>
<evidence type="ECO:0000313" key="3">
    <source>
        <dbReference type="Proteomes" id="UP000482155"/>
    </source>
</evidence>
<protein>
    <recommendedName>
        <fullName evidence="4">Conjugal transfer protein TraU</fullName>
    </recommendedName>
</protein>
<dbReference type="AlphaFoldDB" id="A0A6B3SWM9"/>
<keyword evidence="3" id="KW-1185">Reference proteome</keyword>
<comment type="caution">
    <text evidence="2">The sequence shown here is derived from an EMBL/GenBank/DDBJ whole genome shotgun (WGS) entry which is preliminary data.</text>
</comment>
<dbReference type="EMBL" id="JAAIVB010000069">
    <property type="protein sequence ID" value="NEX63386.1"/>
    <property type="molecule type" value="Genomic_DNA"/>
</dbReference>
<dbReference type="Pfam" id="PF06834">
    <property type="entry name" value="TraU"/>
    <property type="match status" value="1"/>
</dbReference>